<dbReference type="NCBIfam" id="TIGR01543">
    <property type="entry name" value="proheadase_HK97"/>
    <property type="match status" value="1"/>
</dbReference>
<dbReference type="GO" id="GO:0008233">
    <property type="term" value="F:peptidase activity"/>
    <property type="evidence" value="ECO:0007669"/>
    <property type="project" value="UniProtKB-KW"/>
</dbReference>
<organism evidence="5 6">
    <name type="scientific">Qipengyuania spongiae</name>
    <dbReference type="NCBI Taxonomy" id="2909673"/>
    <lineage>
        <taxon>Bacteria</taxon>
        <taxon>Pseudomonadati</taxon>
        <taxon>Pseudomonadota</taxon>
        <taxon>Alphaproteobacteria</taxon>
        <taxon>Sphingomonadales</taxon>
        <taxon>Erythrobacteraceae</taxon>
        <taxon>Qipengyuania</taxon>
    </lineage>
</organism>
<dbReference type="EMBL" id="CP092471">
    <property type="protein sequence ID" value="UVI39245.1"/>
    <property type="molecule type" value="Genomic_DNA"/>
</dbReference>
<dbReference type="GO" id="GO:0006508">
    <property type="term" value="P:proteolysis"/>
    <property type="evidence" value="ECO:0007669"/>
    <property type="project" value="UniProtKB-KW"/>
</dbReference>
<proteinExistence type="predicted"/>
<gene>
    <name evidence="5" type="ORF">L1F33_13595</name>
</gene>
<evidence type="ECO:0000256" key="3">
    <source>
        <dbReference type="ARBA" id="ARBA00022801"/>
    </source>
</evidence>
<evidence type="ECO:0000313" key="5">
    <source>
        <dbReference type="EMBL" id="UVI39245.1"/>
    </source>
</evidence>
<keyword evidence="2 5" id="KW-0645">Protease</keyword>
<evidence type="ECO:0000256" key="1">
    <source>
        <dbReference type="ARBA" id="ARBA00022612"/>
    </source>
</evidence>
<keyword evidence="6" id="KW-1185">Reference proteome</keyword>
<keyword evidence="3" id="KW-0378">Hydrolase</keyword>
<dbReference type="Proteomes" id="UP001065265">
    <property type="component" value="Chromosome"/>
</dbReference>
<protein>
    <submittedName>
        <fullName evidence="5">HK97 family phage prohead protease</fullName>
    </submittedName>
</protein>
<evidence type="ECO:0000256" key="2">
    <source>
        <dbReference type="ARBA" id="ARBA00022670"/>
    </source>
</evidence>
<dbReference type="SUPFAM" id="SSF50789">
    <property type="entry name" value="Herpes virus serine proteinase, assemblin"/>
    <property type="match status" value="1"/>
</dbReference>
<evidence type="ECO:0000259" key="4">
    <source>
        <dbReference type="Pfam" id="PF04586"/>
    </source>
</evidence>
<dbReference type="RefSeq" id="WP_265558425.1">
    <property type="nucleotide sequence ID" value="NZ_CP092471.1"/>
</dbReference>
<accession>A0ABY5SYJ7</accession>
<dbReference type="InterPro" id="IPR006433">
    <property type="entry name" value="Prohead_protease"/>
</dbReference>
<sequence>MDYVGSPLEIKELSESGSIEGLLAGFGNTDSHGDVIDTKAFSRTLAERGGNPLPMLLHHDPKRPIGAWNEWQEKSEGLYVKGRLTMAARDAQEAYALAKDGALPSLSVGYVARKANVDQRTGERHLLDVDLIEGSLVVAGSNPLSRVSSVKSISTAGDIADLLREAGVSGRKAKAAAGFAWKAINDTDADEDEVRAILNASAARIAAIGDRK</sequence>
<feature type="domain" description="Prohead serine protease" evidence="4">
    <location>
        <begin position="9"/>
        <end position="153"/>
    </location>
</feature>
<dbReference type="InterPro" id="IPR054613">
    <property type="entry name" value="Peptidase_S78_dom"/>
</dbReference>
<name>A0ABY5SYJ7_9SPHN</name>
<dbReference type="Pfam" id="PF04586">
    <property type="entry name" value="Peptidase_S78"/>
    <property type="match status" value="1"/>
</dbReference>
<evidence type="ECO:0000313" key="6">
    <source>
        <dbReference type="Proteomes" id="UP001065265"/>
    </source>
</evidence>
<keyword evidence="1" id="KW-1188">Viral release from host cell</keyword>
<reference evidence="5" key="1">
    <citation type="submission" date="2022-02" db="EMBL/GenBank/DDBJ databases">
        <title>Qipengyuania spongiae sp. nov., isolated from marine sponge.</title>
        <authorList>
            <person name="Li Z."/>
            <person name="Zhang M."/>
        </authorList>
    </citation>
    <scope>NUCLEOTIDE SEQUENCE</scope>
    <source>
        <strain evidence="5">PHS-Z21</strain>
    </source>
</reference>